<evidence type="ECO:0000313" key="4">
    <source>
        <dbReference type="Proteomes" id="UP000663860"/>
    </source>
</evidence>
<dbReference type="Proteomes" id="UP000663860">
    <property type="component" value="Unassembled WGS sequence"/>
</dbReference>
<sequence>MATSTNKLLCVKFEKVRATSKCAGCSHDYCYDHLQDHRQELNVQLDHIGNNHNRFRQRLNKYINNSQIHAFTQQVDQWEKESINKIQQKANECRELLKKYINETIHQIEINLNKQTDQLRNIVKENDFNEIDLNDLNEKLKELERQLHQPSNISIQNNSTSSFINEITVVISSGESVTLISNTLNESIGHKTETKRSFNWDHKIYSIRSTVNGKFVTAEHGGERPLIARADKVDSWEKFKIKIVNKELNHIALKASVNDKYVTAEHSGYRALIANQVSIDKWETFEVIEVAHNIVTLRSIANNRFVCAENGGRDSLIANRDTADLWGKFEILPFY</sequence>
<gene>
    <name evidence="2" type="ORF">IZO911_LOCUS40233</name>
    <name evidence="3" type="ORF">KXQ929_LOCUS14094</name>
</gene>
<organism evidence="2 4">
    <name type="scientific">Adineta steineri</name>
    <dbReference type="NCBI Taxonomy" id="433720"/>
    <lineage>
        <taxon>Eukaryota</taxon>
        <taxon>Metazoa</taxon>
        <taxon>Spiralia</taxon>
        <taxon>Gnathifera</taxon>
        <taxon>Rotifera</taxon>
        <taxon>Eurotatoria</taxon>
        <taxon>Bdelloidea</taxon>
        <taxon>Adinetida</taxon>
        <taxon>Adinetidae</taxon>
        <taxon>Adineta</taxon>
    </lineage>
</organism>
<evidence type="ECO:0000256" key="1">
    <source>
        <dbReference type="SAM" id="Coils"/>
    </source>
</evidence>
<name>A0A815MAA5_9BILA</name>
<reference evidence="2" key="1">
    <citation type="submission" date="2021-02" db="EMBL/GenBank/DDBJ databases">
        <authorList>
            <person name="Nowell W R."/>
        </authorList>
    </citation>
    <scope>NUCLEOTIDE SEQUENCE</scope>
</reference>
<evidence type="ECO:0000313" key="3">
    <source>
        <dbReference type="EMBL" id="CAF3748478.1"/>
    </source>
</evidence>
<dbReference type="Gene3D" id="2.80.10.50">
    <property type="match status" value="1"/>
</dbReference>
<dbReference type="EMBL" id="CAJOBB010000772">
    <property type="protein sequence ID" value="CAF3748478.1"/>
    <property type="molecule type" value="Genomic_DNA"/>
</dbReference>
<keyword evidence="1" id="KW-0175">Coiled coil</keyword>
<dbReference type="InterPro" id="IPR010431">
    <property type="entry name" value="Fascin"/>
</dbReference>
<dbReference type="PANTHER" id="PTHR10551:SF9">
    <property type="entry name" value="FASCIN-2"/>
    <property type="match status" value="1"/>
</dbReference>
<dbReference type="GO" id="GO:0005737">
    <property type="term" value="C:cytoplasm"/>
    <property type="evidence" value="ECO:0007669"/>
    <property type="project" value="TreeGrafter"/>
</dbReference>
<dbReference type="GO" id="GO:0015629">
    <property type="term" value="C:actin cytoskeleton"/>
    <property type="evidence" value="ECO:0007669"/>
    <property type="project" value="TreeGrafter"/>
</dbReference>
<dbReference type="GO" id="GO:0051017">
    <property type="term" value="P:actin filament bundle assembly"/>
    <property type="evidence" value="ECO:0007669"/>
    <property type="project" value="TreeGrafter"/>
</dbReference>
<dbReference type="Proteomes" id="UP000663868">
    <property type="component" value="Unassembled WGS sequence"/>
</dbReference>
<protein>
    <submittedName>
        <fullName evidence="2">Uncharacterized protein</fullName>
    </submittedName>
</protein>
<feature type="coiled-coil region" evidence="1">
    <location>
        <begin position="83"/>
        <end position="153"/>
    </location>
</feature>
<dbReference type="SUPFAM" id="SSF50405">
    <property type="entry name" value="Actin-crosslinking proteins"/>
    <property type="match status" value="2"/>
</dbReference>
<dbReference type="InterPro" id="IPR008999">
    <property type="entry name" value="Actin-crosslinking"/>
</dbReference>
<dbReference type="GO" id="GO:0007163">
    <property type="term" value="P:establishment or maintenance of cell polarity"/>
    <property type="evidence" value="ECO:0007669"/>
    <property type="project" value="TreeGrafter"/>
</dbReference>
<dbReference type="CDD" id="cd00257">
    <property type="entry name" value="beta-trefoil_FSCN-like"/>
    <property type="match status" value="1"/>
</dbReference>
<dbReference type="EMBL" id="CAJNOE010001336">
    <property type="protein sequence ID" value="CAF1413777.1"/>
    <property type="molecule type" value="Genomic_DNA"/>
</dbReference>
<proteinExistence type="predicted"/>
<dbReference type="GO" id="GO:0016477">
    <property type="term" value="P:cell migration"/>
    <property type="evidence" value="ECO:0007669"/>
    <property type="project" value="TreeGrafter"/>
</dbReference>
<dbReference type="GO" id="GO:0051015">
    <property type="term" value="F:actin filament binding"/>
    <property type="evidence" value="ECO:0007669"/>
    <property type="project" value="InterPro"/>
</dbReference>
<accession>A0A815MAA5</accession>
<comment type="caution">
    <text evidence="2">The sequence shown here is derived from an EMBL/GenBank/DDBJ whole genome shotgun (WGS) entry which is preliminary data.</text>
</comment>
<evidence type="ECO:0000313" key="2">
    <source>
        <dbReference type="EMBL" id="CAF1413777.1"/>
    </source>
</evidence>
<dbReference type="PANTHER" id="PTHR10551">
    <property type="entry name" value="FASCIN"/>
    <property type="match status" value="1"/>
</dbReference>
<dbReference type="AlphaFoldDB" id="A0A815MAA5"/>